<keyword evidence="1" id="KW-0472">Membrane</keyword>
<name>A0AAV1SRN5_9ROSI</name>
<keyword evidence="1" id="KW-0812">Transmembrane</keyword>
<gene>
    <name evidence="2" type="ORF">DCAF_LOCUS26954</name>
</gene>
<accession>A0AAV1SRN5</accession>
<dbReference type="AlphaFoldDB" id="A0AAV1SRN5"/>
<keyword evidence="1" id="KW-1133">Transmembrane helix</keyword>
<dbReference type="EMBL" id="CAWUPB010001197">
    <property type="protein sequence ID" value="CAK7356680.1"/>
    <property type="molecule type" value="Genomic_DNA"/>
</dbReference>
<proteinExistence type="predicted"/>
<evidence type="ECO:0000313" key="3">
    <source>
        <dbReference type="Proteomes" id="UP001314170"/>
    </source>
</evidence>
<sequence>MESVKSPKNRWLPDLHCHLNGLSLLCIKCRIHPGRTDIDWDGENPTALSSECGQRIIIEGLIPIIPKKEELKEDLIYMKKINDDDLASKGKQLPHTDKDVDMNLDIDLQSITYFTLSEQIIILLTEVQSQTSNLHKGKMMEMNKDQGCFVVKLASFVFGAGFVSTIIVGLSPALS</sequence>
<evidence type="ECO:0000256" key="1">
    <source>
        <dbReference type="SAM" id="Phobius"/>
    </source>
</evidence>
<feature type="transmembrane region" description="Helical" evidence="1">
    <location>
        <begin position="149"/>
        <end position="170"/>
    </location>
</feature>
<reference evidence="2 3" key="1">
    <citation type="submission" date="2024-01" db="EMBL/GenBank/DDBJ databases">
        <authorList>
            <person name="Waweru B."/>
        </authorList>
    </citation>
    <scope>NUCLEOTIDE SEQUENCE [LARGE SCALE GENOMIC DNA]</scope>
</reference>
<organism evidence="2 3">
    <name type="scientific">Dovyalis caffra</name>
    <dbReference type="NCBI Taxonomy" id="77055"/>
    <lineage>
        <taxon>Eukaryota</taxon>
        <taxon>Viridiplantae</taxon>
        <taxon>Streptophyta</taxon>
        <taxon>Embryophyta</taxon>
        <taxon>Tracheophyta</taxon>
        <taxon>Spermatophyta</taxon>
        <taxon>Magnoliopsida</taxon>
        <taxon>eudicotyledons</taxon>
        <taxon>Gunneridae</taxon>
        <taxon>Pentapetalae</taxon>
        <taxon>rosids</taxon>
        <taxon>fabids</taxon>
        <taxon>Malpighiales</taxon>
        <taxon>Salicaceae</taxon>
        <taxon>Flacourtieae</taxon>
        <taxon>Dovyalis</taxon>
    </lineage>
</organism>
<protein>
    <submittedName>
        <fullName evidence="2">Uncharacterized protein</fullName>
    </submittedName>
</protein>
<evidence type="ECO:0000313" key="2">
    <source>
        <dbReference type="EMBL" id="CAK7356680.1"/>
    </source>
</evidence>
<dbReference type="Proteomes" id="UP001314170">
    <property type="component" value="Unassembled WGS sequence"/>
</dbReference>
<comment type="caution">
    <text evidence="2">The sequence shown here is derived from an EMBL/GenBank/DDBJ whole genome shotgun (WGS) entry which is preliminary data.</text>
</comment>
<keyword evidence="3" id="KW-1185">Reference proteome</keyword>